<feature type="domain" description="Peptidase M20 dimerisation" evidence="5">
    <location>
        <begin position="172"/>
        <end position="276"/>
    </location>
</feature>
<gene>
    <name evidence="6" type="ordered locus">Sthe_2685</name>
</gene>
<evidence type="ECO:0000256" key="4">
    <source>
        <dbReference type="ARBA" id="ARBA00022833"/>
    </source>
</evidence>
<reference evidence="7" key="1">
    <citation type="submission" date="2009-11" db="EMBL/GenBank/DDBJ databases">
        <title>The complete chromosome 2 of Sphaerobacter thermophilus DSM 20745.</title>
        <authorList>
            <person name="Lucas S."/>
            <person name="Copeland A."/>
            <person name="Lapidus A."/>
            <person name="Glavina del Rio T."/>
            <person name="Dalin E."/>
            <person name="Tice H."/>
            <person name="Bruce D."/>
            <person name="Goodwin L."/>
            <person name="Pitluck S."/>
            <person name="Kyrpides N."/>
            <person name="Mavromatis K."/>
            <person name="Ivanova N."/>
            <person name="Mikhailova N."/>
            <person name="LaButti K.M."/>
            <person name="Clum A."/>
            <person name="Sun H.I."/>
            <person name="Brettin T."/>
            <person name="Detter J.C."/>
            <person name="Han C."/>
            <person name="Larimer F."/>
            <person name="Land M."/>
            <person name="Hauser L."/>
            <person name="Markowitz V."/>
            <person name="Cheng J.F."/>
            <person name="Hugenholtz P."/>
            <person name="Woyke T."/>
            <person name="Wu D."/>
            <person name="Steenblock K."/>
            <person name="Schneider S."/>
            <person name="Pukall R."/>
            <person name="Goeker M."/>
            <person name="Klenk H.P."/>
            <person name="Eisen J.A."/>
        </authorList>
    </citation>
    <scope>NUCLEOTIDE SEQUENCE [LARGE SCALE GENOMIC DNA]</scope>
    <source>
        <strain evidence="7">ATCC 49802 / DSM 20745 / S 6022</strain>
    </source>
</reference>
<dbReference type="Gene3D" id="3.30.70.360">
    <property type="match status" value="1"/>
</dbReference>
<protein>
    <submittedName>
        <fullName evidence="6">Peptidase M20</fullName>
    </submittedName>
</protein>
<dbReference type="AlphaFoldDB" id="D1C8F6"/>
<keyword evidence="7" id="KW-1185">Reference proteome</keyword>
<dbReference type="PANTHER" id="PTHR43808">
    <property type="entry name" value="ACETYLORNITHINE DEACETYLASE"/>
    <property type="match status" value="1"/>
</dbReference>
<dbReference type="Pfam" id="PF01546">
    <property type="entry name" value="Peptidase_M20"/>
    <property type="match status" value="1"/>
</dbReference>
<dbReference type="RefSeq" id="WP_012873137.1">
    <property type="nucleotide sequence ID" value="NC_013524.1"/>
</dbReference>
<dbReference type="InterPro" id="IPR002933">
    <property type="entry name" value="Peptidase_M20"/>
</dbReference>
<evidence type="ECO:0000256" key="1">
    <source>
        <dbReference type="ARBA" id="ARBA00001947"/>
    </source>
</evidence>
<evidence type="ECO:0000313" key="6">
    <source>
        <dbReference type="EMBL" id="ACZ40099.1"/>
    </source>
</evidence>
<dbReference type="Proteomes" id="UP000002027">
    <property type="component" value="Chromosome 2"/>
</dbReference>
<dbReference type="PANTHER" id="PTHR43808:SF28">
    <property type="entry name" value="[LYSW]-LYSINE_[LYSW]-ORNITHINE HYDROLASE"/>
    <property type="match status" value="1"/>
</dbReference>
<organism evidence="6 7">
    <name type="scientific">Sphaerobacter thermophilus (strain ATCC 49802 / DSM 20745 / KCCM 41009 / NCIMB 13125 / S 6022)</name>
    <dbReference type="NCBI Taxonomy" id="479434"/>
    <lineage>
        <taxon>Bacteria</taxon>
        <taxon>Pseudomonadati</taxon>
        <taxon>Thermomicrobiota</taxon>
        <taxon>Thermomicrobia</taxon>
        <taxon>Sphaerobacterales</taxon>
        <taxon>Sphaerobacterineae</taxon>
        <taxon>Sphaerobacteraceae</taxon>
        <taxon>Sphaerobacter</taxon>
    </lineage>
</organism>
<keyword evidence="2" id="KW-0479">Metal-binding</keyword>
<dbReference type="EMBL" id="CP001824">
    <property type="protein sequence ID" value="ACZ40099.1"/>
    <property type="molecule type" value="Genomic_DNA"/>
</dbReference>
<evidence type="ECO:0000256" key="3">
    <source>
        <dbReference type="ARBA" id="ARBA00022801"/>
    </source>
</evidence>
<dbReference type="Gene3D" id="3.40.630.10">
    <property type="entry name" value="Zn peptidases"/>
    <property type="match status" value="2"/>
</dbReference>
<name>D1C8F6_SPHTD</name>
<sequence length="394" mass="41810">MAVPEGDRSVNAGELVDFTLRLVREPSPSGTEGAVARIVAAEMARLGFVVETDDWGNVVGTIDAGPGPCLLFDAHIDTVGVSNPDDWSRNPWGEVMGDRLYGRGSMDMKGPLAAAVYGIASLRGSLRRGRVVVSATVAEELVEGPALEHVAKRVKPDAVVICEATGLTVARGQRGRAEIRVEVNGRPTHSSRPEFGINAAEAMADVIVALRELDPTQHPVLGKGILVLTDILSEPYPGLSVVPHRCVATFDRRTLPGETEESILAPIRERMDRALARTGANGSATIAVDDFESYTGARVEAPNFAPAWFFPDDHPLVAGALAALQEAGVPTRLGHYAFCTNGSGTAGRLGIPTIGFGPGDEEMAHRVDEYIEIAQLEAAARGYAAIARHLTERG</sequence>
<dbReference type="HOGENOM" id="CLU_021802_2_1_0"/>
<dbReference type="eggNOG" id="COG0624">
    <property type="taxonomic scope" value="Bacteria"/>
</dbReference>
<dbReference type="STRING" id="479434.Sthe_2685"/>
<dbReference type="GO" id="GO:0016787">
    <property type="term" value="F:hydrolase activity"/>
    <property type="evidence" value="ECO:0007669"/>
    <property type="project" value="UniProtKB-KW"/>
</dbReference>
<comment type="cofactor">
    <cofactor evidence="1">
        <name>Zn(2+)</name>
        <dbReference type="ChEBI" id="CHEBI:29105"/>
    </cofactor>
</comment>
<accession>D1C8F6</accession>
<dbReference type="NCBIfam" id="NF009555">
    <property type="entry name" value="PRK13004.1"/>
    <property type="match status" value="1"/>
</dbReference>
<dbReference type="Pfam" id="PF07687">
    <property type="entry name" value="M20_dimer"/>
    <property type="match status" value="1"/>
</dbReference>
<dbReference type="GO" id="GO:0046872">
    <property type="term" value="F:metal ion binding"/>
    <property type="evidence" value="ECO:0007669"/>
    <property type="project" value="UniProtKB-KW"/>
</dbReference>
<dbReference type="InParanoid" id="D1C8F6"/>
<keyword evidence="4" id="KW-0862">Zinc</keyword>
<dbReference type="PROSITE" id="PS00758">
    <property type="entry name" value="ARGE_DAPE_CPG2_1"/>
    <property type="match status" value="1"/>
</dbReference>
<evidence type="ECO:0000256" key="2">
    <source>
        <dbReference type="ARBA" id="ARBA00022723"/>
    </source>
</evidence>
<dbReference type="OrthoDB" id="9792335at2"/>
<dbReference type="InterPro" id="IPR036264">
    <property type="entry name" value="Bact_exopeptidase_dim_dom"/>
</dbReference>
<dbReference type="InterPro" id="IPR011650">
    <property type="entry name" value="Peptidase_M20_dimer"/>
</dbReference>
<evidence type="ECO:0000313" key="7">
    <source>
        <dbReference type="Proteomes" id="UP000002027"/>
    </source>
</evidence>
<dbReference type="InterPro" id="IPR001261">
    <property type="entry name" value="ArgE/DapE_CS"/>
</dbReference>
<dbReference type="SUPFAM" id="SSF55031">
    <property type="entry name" value="Bacterial exopeptidase dimerisation domain"/>
    <property type="match status" value="1"/>
</dbReference>
<dbReference type="KEGG" id="sti:Sthe_2685"/>
<reference evidence="6 7" key="2">
    <citation type="journal article" date="2010" name="Stand. Genomic Sci.">
        <title>Complete genome sequence of Desulfohalobium retbaense type strain (HR(100)).</title>
        <authorList>
            <person name="Spring S."/>
            <person name="Nolan M."/>
            <person name="Lapidus A."/>
            <person name="Glavina Del Rio T."/>
            <person name="Copeland A."/>
            <person name="Tice H."/>
            <person name="Cheng J.F."/>
            <person name="Lucas S."/>
            <person name="Land M."/>
            <person name="Chen F."/>
            <person name="Bruce D."/>
            <person name="Goodwin L."/>
            <person name="Pitluck S."/>
            <person name="Ivanova N."/>
            <person name="Mavromatis K."/>
            <person name="Mikhailova N."/>
            <person name="Pati A."/>
            <person name="Chen A."/>
            <person name="Palaniappan K."/>
            <person name="Hauser L."/>
            <person name="Chang Y.J."/>
            <person name="Jeffries C.D."/>
            <person name="Munk C."/>
            <person name="Kiss H."/>
            <person name="Chain P."/>
            <person name="Han C."/>
            <person name="Brettin T."/>
            <person name="Detter J.C."/>
            <person name="Schuler E."/>
            <person name="Goker M."/>
            <person name="Rohde M."/>
            <person name="Bristow J."/>
            <person name="Eisen J.A."/>
            <person name="Markowitz V."/>
            <person name="Hugenholtz P."/>
            <person name="Kyrpides N.C."/>
            <person name="Klenk H.P."/>
        </authorList>
    </citation>
    <scope>NUCLEOTIDE SEQUENCE [LARGE SCALE GENOMIC DNA]</scope>
    <source>
        <strain evidence="7">ATCC 49802 / DSM 20745 / S 6022</strain>
    </source>
</reference>
<proteinExistence type="predicted"/>
<dbReference type="SUPFAM" id="SSF53187">
    <property type="entry name" value="Zn-dependent exopeptidases"/>
    <property type="match status" value="1"/>
</dbReference>
<dbReference type="InterPro" id="IPR050072">
    <property type="entry name" value="Peptidase_M20A"/>
</dbReference>
<evidence type="ECO:0000259" key="5">
    <source>
        <dbReference type="Pfam" id="PF07687"/>
    </source>
</evidence>
<keyword evidence="3" id="KW-0378">Hydrolase</keyword>